<name>V6RWR3_9FLAO</name>
<evidence type="ECO:0000256" key="1">
    <source>
        <dbReference type="SAM" id="Phobius"/>
    </source>
</evidence>
<dbReference type="AlphaFoldDB" id="V6RWR3"/>
<dbReference type="STRING" id="1341154.FCR2A7T_27640"/>
<accession>V6RWR3</accession>
<evidence type="ECO:0000313" key="3">
    <source>
        <dbReference type="Proteomes" id="UP000319848"/>
    </source>
</evidence>
<evidence type="ECO:0000313" key="2">
    <source>
        <dbReference type="EMBL" id="TWI11709.1"/>
    </source>
</evidence>
<protein>
    <submittedName>
        <fullName evidence="2">Uncharacterized protein</fullName>
    </submittedName>
</protein>
<keyword evidence="1" id="KW-1133">Transmembrane helix</keyword>
<keyword evidence="3" id="KW-1185">Reference proteome</keyword>
<feature type="transmembrane region" description="Helical" evidence="1">
    <location>
        <begin position="34"/>
        <end position="53"/>
    </location>
</feature>
<comment type="caution">
    <text evidence="2">The sequence shown here is derived from an EMBL/GenBank/DDBJ whole genome shotgun (WGS) entry which is preliminary data.</text>
</comment>
<sequence>MFAEDTIQRTIINQGVGLGTVIAVVTSWSRNKSILLAIIHGIFSWLYVIYFALTDK</sequence>
<organism evidence="2 3">
    <name type="scientific">Flavobacterium cauense R2A-7</name>
    <dbReference type="NCBI Taxonomy" id="1341154"/>
    <lineage>
        <taxon>Bacteria</taxon>
        <taxon>Pseudomonadati</taxon>
        <taxon>Bacteroidota</taxon>
        <taxon>Flavobacteriia</taxon>
        <taxon>Flavobacteriales</taxon>
        <taxon>Flavobacteriaceae</taxon>
        <taxon>Flavobacterium</taxon>
    </lineage>
</organism>
<gene>
    <name evidence="2" type="ORF">IP98_01876</name>
</gene>
<dbReference type="EMBL" id="VLKQ01000008">
    <property type="protein sequence ID" value="TWI11709.1"/>
    <property type="molecule type" value="Genomic_DNA"/>
</dbReference>
<keyword evidence="1" id="KW-0472">Membrane</keyword>
<reference evidence="2 3" key="1">
    <citation type="journal article" date="2015" name="Stand. Genomic Sci.">
        <title>Genomic Encyclopedia of Bacterial and Archaeal Type Strains, Phase III: the genomes of soil and plant-associated and newly described type strains.</title>
        <authorList>
            <person name="Whitman W.B."/>
            <person name="Woyke T."/>
            <person name="Klenk H.P."/>
            <person name="Zhou Y."/>
            <person name="Lilburn T.G."/>
            <person name="Beck B.J."/>
            <person name="De Vos P."/>
            <person name="Vandamme P."/>
            <person name="Eisen J.A."/>
            <person name="Garrity G."/>
            <person name="Hugenholtz P."/>
            <person name="Kyrpides N.C."/>
        </authorList>
    </citation>
    <scope>NUCLEOTIDE SEQUENCE [LARGE SCALE GENOMIC DNA]</scope>
    <source>
        <strain evidence="2 3">CGMCC 1.7270</strain>
    </source>
</reference>
<proteinExistence type="predicted"/>
<dbReference type="Proteomes" id="UP000319848">
    <property type="component" value="Unassembled WGS sequence"/>
</dbReference>
<keyword evidence="1" id="KW-0812">Transmembrane</keyword>